<dbReference type="InterPro" id="IPR029068">
    <property type="entry name" value="Glyas_Bleomycin-R_OHBP_Dase"/>
</dbReference>
<evidence type="ECO:0000313" key="3">
    <source>
        <dbReference type="Proteomes" id="UP001500742"/>
    </source>
</evidence>
<gene>
    <name evidence="2" type="ORF">GCM10022210_30240</name>
</gene>
<dbReference type="Proteomes" id="UP001500742">
    <property type="component" value="Unassembled WGS sequence"/>
</dbReference>
<name>A0ABP7Q6U4_9SPHI</name>
<organism evidence="2 3">
    <name type="scientific">Mucilaginibacter dorajii</name>
    <dbReference type="NCBI Taxonomy" id="692994"/>
    <lineage>
        <taxon>Bacteria</taxon>
        <taxon>Pseudomonadati</taxon>
        <taxon>Bacteroidota</taxon>
        <taxon>Sphingobacteriia</taxon>
        <taxon>Sphingobacteriales</taxon>
        <taxon>Sphingobacteriaceae</taxon>
        <taxon>Mucilaginibacter</taxon>
    </lineage>
</organism>
<evidence type="ECO:0000313" key="2">
    <source>
        <dbReference type="EMBL" id="GAA3977378.1"/>
    </source>
</evidence>
<reference evidence="3" key="1">
    <citation type="journal article" date="2019" name="Int. J. Syst. Evol. Microbiol.">
        <title>The Global Catalogue of Microorganisms (GCM) 10K type strain sequencing project: providing services to taxonomists for standard genome sequencing and annotation.</title>
        <authorList>
            <consortium name="The Broad Institute Genomics Platform"/>
            <consortium name="The Broad Institute Genome Sequencing Center for Infectious Disease"/>
            <person name="Wu L."/>
            <person name="Ma J."/>
        </authorList>
    </citation>
    <scope>NUCLEOTIDE SEQUENCE [LARGE SCALE GENOMIC DNA]</scope>
    <source>
        <strain evidence="3">JCM 16601</strain>
    </source>
</reference>
<dbReference type="PANTHER" id="PTHR36110:SF2">
    <property type="entry name" value="RING-CLEAVING DIOXYGENASE MHQE-RELATED"/>
    <property type="match status" value="1"/>
</dbReference>
<keyword evidence="2" id="KW-0560">Oxidoreductase</keyword>
<keyword evidence="3" id="KW-1185">Reference proteome</keyword>
<dbReference type="SUPFAM" id="SSF54593">
    <property type="entry name" value="Glyoxalase/Bleomycin resistance protein/Dihydroxybiphenyl dioxygenase"/>
    <property type="match status" value="1"/>
</dbReference>
<dbReference type="InterPro" id="IPR037523">
    <property type="entry name" value="VOC_core"/>
</dbReference>
<proteinExistence type="predicted"/>
<dbReference type="InterPro" id="IPR052537">
    <property type="entry name" value="Extradiol_RC_dioxygenase"/>
</dbReference>
<evidence type="ECO:0000259" key="1">
    <source>
        <dbReference type="PROSITE" id="PS51819"/>
    </source>
</evidence>
<accession>A0ABP7Q6U4</accession>
<keyword evidence="2" id="KW-0223">Dioxygenase</keyword>
<dbReference type="CDD" id="cd08347">
    <property type="entry name" value="PcpA_C_like"/>
    <property type="match status" value="1"/>
</dbReference>
<dbReference type="CDD" id="cd08346">
    <property type="entry name" value="PcpA_N_like"/>
    <property type="match status" value="1"/>
</dbReference>
<protein>
    <submittedName>
        <fullName evidence="2">Ring-cleaving dioxygenase</fullName>
    </submittedName>
</protein>
<sequence length="319" mass="36240">MSINKSNIMENTINGIHHITAIAGNAKRNYNFYTNVLGQRLVKKTVNFDDPETYHLYYGDKQGTPGSILTFFPWENIQTGRRGARQATEIGYSVPEGSFDFWLNRFEKHNVIYNKVSEKFGEPYLTFLDPDGLKLELIASKSTDTRLPWETDEVKAENATKGFHSVTITTNKMQPTADILTGVFGYRLLEQHVNRYRFITNAVENAAIVDLVEVAGEVAGHVAGGSVHHVAFRVKNEQVLMEYREKIAALGLHITDKIDRSYFYSLYFREPGGVLFELATDNPGFDVDEPVDELGTHLKLPAQHERFRSTLEKTLPQLY</sequence>
<dbReference type="EMBL" id="BAAAZC010000021">
    <property type="protein sequence ID" value="GAA3977378.1"/>
    <property type="molecule type" value="Genomic_DNA"/>
</dbReference>
<dbReference type="InterPro" id="IPR004360">
    <property type="entry name" value="Glyas_Fos-R_dOase_dom"/>
</dbReference>
<comment type="caution">
    <text evidence="2">The sequence shown here is derived from an EMBL/GenBank/DDBJ whole genome shotgun (WGS) entry which is preliminary data.</text>
</comment>
<dbReference type="PROSITE" id="PS51819">
    <property type="entry name" value="VOC"/>
    <property type="match status" value="2"/>
</dbReference>
<dbReference type="GO" id="GO:0051213">
    <property type="term" value="F:dioxygenase activity"/>
    <property type="evidence" value="ECO:0007669"/>
    <property type="project" value="UniProtKB-KW"/>
</dbReference>
<dbReference type="Pfam" id="PF00903">
    <property type="entry name" value="Glyoxalase"/>
    <property type="match status" value="2"/>
</dbReference>
<feature type="domain" description="VOC" evidence="1">
    <location>
        <begin position="162"/>
        <end position="281"/>
    </location>
</feature>
<dbReference type="PANTHER" id="PTHR36110">
    <property type="entry name" value="RING-CLEAVING DIOXYGENASE MHQE-RELATED"/>
    <property type="match status" value="1"/>
</dbReference>
<feature type="domain" description="VOC" evidence="1">
    <location>
        <begin position="15"/>
        <end position="140"/>
    </location>
</feature>
<dbReference type="Gene3D" id="3.10.180.10">
    <property type="entry name" value="2,3-Dihydroxybiphenyl 1,2-Dioxygenase, domain 1"/>
    <property type="match status" value="2"/>
</dbReference>